<keyword evidence="2" id="KW-1185">Reference proteome</keyword>
<dbReference type="AlphaFoldDB" id="A0A087G9X2"/>
<accession>A0A087G9X2</accession>
<dbReference type="EMBL" id="CM002876">
    <property type="protein sequence ID" value="KFK26674.1"/>
    <property type="molecule type" value="Genomic_DNA"/>
</dbReference>
<dbReference type="Proteomes" id="UP000029120">
    <property type="component" value="Chromosome 8"/>
</dbReference>
<reference evidence="2" key="1">
    <citation type="journal article" date="2015" name="Nat. Plants">
        <title>Genome expansion of Arabis alpina linked with retrotransposition and reduced symmetric DNA methylation.</title>
        <authorList>
            <person name="Willing E.M."/>
            <person name="Rawat V."/>
            <person name="Mandakova T."/>
            <person name="Maumus F."/>
            <person name="James G.V."/>
            <person name="Nordstroem K.J."/>
            <person name="Becker C."/>
            <person name="Warthmann N."/>
            <person name="Chica C."/>
            <person name="Szarzynska B."/>
            <person name="Zytnicki M."/>
            <person name="Albani M.C."/>
            <person name="Kiefer C."/>
            <person name="Bergonzi S."/>
            <person name="Castaings L."/>
            <person name="Mateos J.L."/>
            <person name="Berns M.C."/>
            <person name="Bujdoso N."/>
            <person name="Piofczyk T."/>
            <person name="de Lorenzo L."/>
            <person name="Barrero-Sicilia C."/>
            <person name="Mateos I."/>
            <person name="Piednoel M."/>
            <person name="Hagmann J."/>
            <person name="Chen-Min-Tao R."/>
            <person name="Iglesias-Fernandez R."/>
            <person name="Schuster S.C."/>
            <person name="Alonso-Blanco C."/>
            <person name="Roudier F."/>
            <person name="Carbonero P."/>
            <person name="Paz-Ares J."/>
            <person name="Davis S.J."/>
            <person name="Pecinka A."/>
            <person name="Quesneville H."/>
            <person name="Colot V."/>
            <person name="Lysak M.A."/>
            <person name="Weigel D."/>
            <person name="Coupland G."/>
            <person name="Schneeberger K."/>
        </authorList>
    </citation>
    <scope>NUCLEOTIDE SEQUENCE [LARGE SCALE GENOMIC DNA]</scope>
    <source>
        <strain evidence="2">cv. Pajares</strain>
    </source>
</reference>
<sequence>MKVDPMKKLKLSCLLLLDFILIHASLIGKIIDSHVDMIKNSIQYNQLCENMRNQT</sequence>
<proteinExistence type="predicted"/>
<dbReference type="Gramene" id="KFK26674">
    <property type="protein sequence ID" value="KFK26674"/>
    <property type="gene ID" value="AALP_AA8G278300"/>
</dbReference>
<evidence type="ECO:0000313" key="2">
    <source>
        <dbReference type="Proteomes" id="UP000029120"/>
    </source>
</evidence>
<name>A0A087G9X2_ARAAL</name>
<protein>
    <submittedName>
        <fullName evidence="1">Uncharacterized protein</fullName>
    </submittedName>
</protein>
<evidence type="ECO:0000313" key="1">
    <source>
        <dbReference type="EMBL" id="KFK26674.1"/>
    </source>
</evidence>
<gene>
    <name evidence="1" type="ordered locus">AALP_Aa8g278300</name>
</gene>
<organism evidence="1 2">
    <name type="scientific">Arabis alpina</name>
    <name type="common">Alpine rock-cress</name>
    <dbReference type="NCBI Taxonomy" id="50452"/>
    <lineage>
        <taxon>Eukaryota</taxon>
        <taxon>Viridiplantae</taxon>
        <taxon>Streptophyta</taxon>
        <taxon>Embryophyta</taxon>
        <taxon>Tracheophyta</taxon>
        <taxon>Spermatophyta</taxon>
        <taxon>Magnoliopsida</taxon>
        <taxon>eudicotyledons</taxon>
        <taxon>Gunneridae</taxon>
        <taxon>Pentapetalae</taxon>
        <taxon>rosids</taxon>
        <taxon>malvids</taxon>
        <taxon>Brassicales</taxon>
        <taxon>Brassicaceae</taxon>
        <taxon>Arabideae</taxon>
        <taxon>Arabis</taxon>
    </lineage>
</organism>